<gene>
    <name evidence="2" type="ORF">R1flu_027108</name>
</gene>
<proteinExistence type="predicted"/>
<name>A0ABD1XI04_9MARC</name>
<keyword evidence="3" id="KW-1185">Reference proteome</keyword>
<feature type="region of interest" description="Disordered" evidence="1">
    <location>
        <begin position="1"/>
        <end position="30"/>
    </location>
</feature>
<reference evidence="2 3" key="1">
    <citation type="submission" date="2024-09" db="EMBL/GenBank/DDBJ databases">
        <title>Chromosome-scale assembly of Riccia fluitans.</title>
        <authorList>
            <person name="Paukszto L."/>
            <person name="Sawicki J."/>
            <person name="Karawczyk K."/>
            <person name="Piernik-Szablinska J."/>
            <person name="Szczecinska M."/>
            <person name="Mazdziarz M."/>
        </authorList>
    </citation>
    <scope>NUCLEOTIDE SEQUENCE [LARGE SCALE GENOMIC DNA]</scope>
    <source>
        <strain evidence="2">Rf_01</strain>
        <tissue evidence="2">Aerial parts of the thallus</tissue>
    </source>
</reference>
<protein>
    <submittedName>
        <fullName evidence="2">Uncharacterized protein</fullName>
    </submittedName>
</protein>
<dbReference type="Proteomes" id="UP001605036">
    <property type="component" value="Unassembled WGS sequence"/>
</dbReference>
<accession>A0ABD1XI04</accession>
<comment type="caution">
    <text evidence="2">The sequence shown here is derived from an EMBL/GenBank/DDBJ whole genome shotgun (WGS) entry which is preliminary data.</text>
</comment>
<evidence type="ECO:0000256" key="1">
    <source>
        <dbReference type="SAM" id="MobiDB-lite"/>
    </source>
</evidence>
<sequence length="78" mass="8807">MMETQQLSVTTLQCNRHRETTNKKKKATGTTDVVRVGSCSTKLQATTGLKYRPSIIRSLDHRLVLRIPSNFSRSIDCV</sequence>
<feature type="compositionally biased region" description="Polar residues" evidence="1">
    <location>
        <begin position="1"/>
        <end position="14"/>
    </location>
</feature>
<dbReference type="EMBL" id="JBHFFA010000008">
    <property type="protein sequence ID" value="KAL2608535.1"/>
    <property type="molecule type" value="Genomic_DNA"/>
</dbReference>
<evidence type="ECO:0000313" key="2">
    <source>
        <dbReference type="EMBL" id="KAL2608535.1"/>
    </source>
</evidence>
<dbReference type="AlphaFoldDB" id="A0ABD1XI04"/>
<evidence type="ECO:0000313" key="3">
    <source>
        <dbReference type="Proteomes" id="UP001605036"/>
    </source>
</evidence>
<organism evidence="2 3">
    <name type="scientific">Riccia fluitans</name>
    <dbReference type="NCBI Taxonomy" id="41844"/>
    <lineage>
        <taxon>Eukaryota</taxon>
        <taxon>Viridiplantae</taxon>
        <taxon>Streptophyta</taxon>
        <taxon>Embryophyta</taxon>
        <taxon>Marchantiophyta</taxon>
        <taxon>Marchantiopsida</taxon>
        <taxon>Marchantiidae</taxon>
        <taxon>Marchantiales</taxon>
        <taxon>Ricciaceae</taxon>
        <taxon>Riccia</taxon>
    </lineage>
</organism>